<dbReference type="InterPro" id="IPR051691">
    <property type="entry name" value="Metab_Enz_Cyan_OpOx_G3PDH"/>
</dbReference>
<name>A0A662D9S3_UNCAE</name>
<dbReference type="SUPFAM" id="SSF51905">
    <property type="entry name" value="FAD/NAD(P)-binding domain"/>
    <property type="match status" value="1"/>
</dbReference>
<evidence type="ECO:0000313" key="4">
    <source>
        <dbReference type="Proteomes" id="UP000280417"/>
    </source>
</evidence>
<dbReference type="PANTHER" id="PTHR42949">
    <property type="entry name" value="ANAEROBIC GLYCEROL-3-PHOSPHATE DEHYDROGENASE SUBUNIT B"/>
    <property type="match status" value="1"/>
</dbReference>
<dbReference type="PRINTS" id="PR00368">
    <property type="entry name" value="FADPNR"/>
</dbReference>
<dbReference type="InterPro" id="IPR023753">
    <property type="entry name" value="FAD/NAD-binding_dom"/>
</dbReference>
<organism evidence="3 4">
    <name type="scientific">Aerophobetes bacterium</name>
    <dbReference type="NCBI Taxonomy" id="2030807"/>
    <lineage>
        <taxon>Bacteria</taxon>
        <taxon>Candidatus Aerophobota</taxon>
    </lineage>
</organism>
<dbReference type="Pfam" id="PF07992">
    <property type="entry name" value="Pyr_redox_2"/>
    <property type="match status" value="1"/>
</dbReference>
<comment type="caution">
    <text evidence="3">The sequence shown here is derived from an EMBL/GenBank/DDBJ whole genome shotgun (WGS) entry which is preliminary data.</text>
</comment>
<evidence type="ECO:0000259" key="2">
    <source>
        <dbReference type="Pfam" id="PF07992"/>
    </source>
</evidence>
<protein>
    <submittedName>
        <fullName evidence="3">Pyridine nucleotide-disulfide oxidoreductase</fullName>
    </submittedName>
</protein>
<dbReference type="PRINTS" id="PR00469">
    <property type="entry name" value="PNDRDTASEII"/>
</dbReference>
<dbReference type="GO" id="GO:0016491">
    <property type="term" value="F:oxidoreductase activity"/>
    <property type="evidence" value="ECO:0007669"/>
    <property type="project" value="UniProtKB-KW"/>
</dbReference>
<dbReference type="Gene3D" id="3.50.50.60">
    <property type="entry name" value="FAD/NAD(P)-binding domain"/>
    <property type="match status" value="2"/>
</dbReference>
<dbReference type="PANTHER" id="PTHR42949:SF3">
    <property type="entry name" value="ANAEROBIC GLYCEROL-3-PHOSPHATE DEHYDROGENASE SUBUNIT B"/>
    <property type="match status" value="1"/>
</dbReference>
<sequence>MLETEIAVIGAGPAGLSAAIEAAQAGAKVLLIDENAKPGGQLFKQIHKFFGSKAHRAGVRGIDIGRQLLQETRESGVKVWLNCVVWGLFEDKVLGIVHEGKSDSIKAKKIILATGASENAVSFPGWTLPGVMGAGAAQTMINIHRVLPGKRILMLGSGNVGLIVSYQLLQAGAEVAAVVEAAPKIGGYGVHASKIRRAGVPIITSHTIKEVIGESQVEAAVIAAVNKEWSLIPGTEKTLEVDTVCIAAGLTPLAELAWMAGCECMYLPELGGYVPIHNEKMESTIRGVYVAGDLAGVEEASCAMEEGRLAGLSVAEELGYLEEHEVKRRREEVVERLKALRIGPFGEQRDKAKQKLVQAWQKKLGQG</sequence>
<gene>
    <name evidence="3" type="ORF">DRJ04_06615</name>
</gene>
<proteinExistence type="predicted"/>
<dbReference type="Proteomes" id="UP000280417">
    <property type="component" value="Unassembled WGS sequence"/>
</dbReference>
<keyword evidence="1" id="KW-0560">Oxidoreductase</keyword>
<dbReference type="AlphaFoldDB" id="A0A662D9S3"/>
<dbReference type="InterPro" id="IPR036188">
    <property type="entry name" value="FAD/NAD-bd_sf"/>
</dbReference>
<feature type="domain" description="FAD/NAD(P)-binding" evidence="2">
    <location>
        <begin position="5"/>
        <end position="307"/>
    </location>
</feature>
<accession>A0A662D9S3</accession>
<reference evidence="3 4" key="1">
    <citation type="submission" date="2018-06" db="EMBL/GenBank/DDBJ databases">
        <title>Extensive metabolic versatility and redundancy in microbially diverse, dynamic hydrothermal sediments.</title>
        <authorList>
            <person name="Dombrowski N."/>
            <person name="Teske A."/>
            <person name="Baker B.J."/>
        </authorList>
    </citation>
    <scope>NUCLEOTIDE SEQUENCE [LARGE SCALE GENOMIC DNA]</scope>
    <source>
        <strain evidence="3">B3_G15</strain>
    </source>
</reference>
<evidence type="ECO:0000256" key="1">
    <source>
        <dbReference type="ARBA" id="ARBA00023002"/>
    </source>
</evidence>
<dbReference type="EMBL" id="QMQA01000183">
    <property type="protein sequence ID" value="RLE12205.1"/>
    <property type="molecule type" value="Genomic_DNA"/>
</dbReference>
<evidence type="ECO:0000313" key="3">
    <source>
        <dbReference type="EMBL" id="RLE12205.1"/>
    </source>
</evidence>